<keyword evidence="7" id="KW-0067">ATP-binding</keyword>
<feature type="transmembrane region" description="Helical" evidence="10">
    <location>
        <begin position="127"/>
        <end position="145"/>
    </location>
</feature>
<evidence type="ECO:0000256" key="8">
    <source>
        <dbReference type="ARBA" id="ARBA00023012"/>
    </source>
</evidence>
<keyword evidence="4" id="KW-0808">Transferase</keyword>
<dbReference type="Gene3D" id="1.20.5.1930">
    <property type="match status" value="1"/>
</dbReference>
<dbReference type="RefSeq" id="WP_369248019.1">
    <property type="nucleotide sequence ID" value="NZ_CP163443.1"/>
</dbReference>
<name>A0AB39RJ20_9ACTN</name>
<dbReference type="PANTHER" id="PTHR24421:SF10">
    <property type="entry name" value="NITRATE_NITRITE SENSOR PROTEIN NARQ"/>
    <property type="match status" value="1"/>
</dbReference>
<reference evidence="13" key="1">
    <citation type="submission" date="2024-07" db="EMBL/GenBank/DDBJ databases">
        <authorList>
            <person name="Yu S.T."/>
        </authorList>
    </citation>
    <scope>NUCLEOTIDE SEQUENCE</scope>
    <source>
        <strain evidence="13">R41</strain>
    </source>
</reference>
<dbReference type="AlphaFoldDB" id="A0AB39RJ20"/>
<feature type="region of interest" description="Disordered" evidence="9">
    <location>
        <begin position="1"/>
        <end position="93"/>
    </location>
</feature>
<dbReference type="GO" id="GO:0000155">
    <property type="term" value="F:phosphorelay sensor kinase activity"/>
    <property type="evidence" value="ECO:0007669"/>
    <property type="project" value="InterPro"/>
</dbReference>
<protein>
    <recommendedName>
        <fullName evidence="2">histidine kinase</fullName>
        <ecNumber evidence="2">2.7.13.3</ecNumber>
    </recommendedName>
</protein>
<organism evidence="13">
    <name type="scientific">Streptomyces sp. R41</name>
    <dbReference type="NCBI Taxonomy" id="3238632"/>
    <lineage>
        <taxon>Bacteria</taxon>
        <taxon>Bacillati</taxon>
        <taxon>Actinomycetota</taxon>
        <taxon>Actinomycetes</taxon>
        <taxon>Kitasatosporales</taxon>
        <taxon>Streptomycetaceae</taxon>
        <taxon>Streptomyces</taxon>
    </lineage>
</organism>
<keyword evidence="5" id="KW-0547">Nucleotide-binding</keyword>
<feature type="compositionally biased region" description="Low complexity" evidence="9">
    <location>
        <begin position="533"/>
        <end position="544"/>
    </location>
</feature>
<feature type="domain" description="Signal transduction histidine kinase subgroup 3 dimerisation and phosphoacceptor" evidence="12">
    <location>
        <begin position="310"/>
        <end position="375"/>
    </location>
</feature>
<evidence type="ECO:0000256" key="4">
    <source>
        <dbReference type="ARBA" id="ARBA00022679"/>
    </source>
</evidence>
<accession>A0AB39RJ20</accession>
<feature type="transmembrane region" description="Helical" evidence="10">
    <location>
        <begin position="237"/>
        <end position="256"/>
    </location>
</feature>
<dbReference type="InterPro" id="IPR011712">
    <property type="entry name" value="Sig_transdc_His_kin_sub3_dim/P"/>
</dbReference>
<evidence type="ECO:0000256" key="9">
    <source>
        <dbReference type="SAM" id="MobiDB-lite"/>
    </source>
</evidence>
<keyword evidence="10" id="KW-1133">Transmembrane helix</keyword>
<dbReference type="GO" id="GO:0016020">
    <property type="term" value="C:membrane"/>
    <property type="evidence" value="ECO:0007669"/>
    <property type="project" value="InterPro"/>
</dbReference>
<sequence>MTSEEHRDPNSEPFMPPTPPMSQGPELDPQDAADNPEPRDALRRSPRQEAKRKSTPQEVTGNRNRRKASANVASPEARPTPTTPSTPTTRPARAHGVSALVRAALSDLASPSAAPLPPLSRPRWLRWLPHVVVCWIALGVALAGADDLSSNYHLGSGLGTVTGLAQGVAIALALWRPVPAWWLSLAATAVAAVAARSHMAVGVAPPGGLDWPWSPPAIIAHAFVLFFLALRVPTRVAVGALSLSALTTYFVQGLIGGQVYRATGLLAVVVFAAVVLLGTALRGRREARTQLVEQASLTEEERARRTLLEERSRIARELHDVVAHHMSVISIQAQVAPHLVENPTEELRENLEGIRQNALEALTELRRVLGVLRSENPEDPYGLGAGTGAAPDSPQPTLDRLDALVENTRAAGLDVTTEITGEQLPLAPGVELSAYRIIQEALSNALRHAPGSAVRVELWHFPRGLQVRVVNSRPERPAPPSPGAGHGLLGMRERVAMLGGTLVTSETSCGGFAVAAFLPRNGTAPTDDDSTDDNSTGPTGEETP</sequence>
<dbReference type="InterPro" id="IPR050482">
    <property type="entry name" value="Sensor_HK_TwoCompSys"/>
</dbReference>
<dbReference type="InterPro" id="IPR036890">
    <property type="entry name" value="HATPase_C_sf"/>
</dbReference>
<dbReference type="Pfam" id="PF02518">
    <property type="entry name" value="HATPase_c"/>
    <property type="match status" value="1"/>
</dbReference>
<dbReference type="PANTHER" id="PTHR24421">
    <property type="entry name" value="NITRATE/NITRITE SENSOR PROTEIN NARX-RELATED"/>
    <property type="match status" value="1"/>
</dbReference>
<keyword evidence="10" id="KW-0472">Membrane</keyword>
<evidence type="ECO:0000259" key="11">
    <source>
        <dbReference type="Pfam" id="PF02518"/>
    </source>
</evidence>
<evidence type="ECO:0000256" key="1">
    <source>
        <dbReference type="ARBA" id="ARBA00000085"/>
    </source>
</evidence>
<feature type="compositionally biased region" description="Basic and acidic residues" evidence="9">
    <location>
        <begin position="1"/>
        <end position="10"/>
    </location>
</feature>
<feature type="domain" description="Histidine kinase/HSP90-like ATPase" evidence="11">
    <location>
        <begin position="430"/>
        <end position="520"/>
    </location>
</feature>
<dbReference type="InterPro" id="IPR003594">
    <property type="entry name" value="HATPase_dom"/>
</dbReference>
<evidence type="ECO:0000256" key="10">
    <source>
        <dbReference type="SAM" id="Phobius"/>
    </source>
</evidence>
<dbReference type="Gene3D" id="3.30.565.10">
    <property type="entry name" value="Histidine kinase-like ATPase, C-terminal domain"/>
    <property type="match status" value="1"/>
</dbReference>
<keyword evidence="3" id="KW-0597">Phosphoprotein</keyword>
<evidence type="ECO:0000256" key="3">
    <source>
        <dbReference type="ARBA" id="ARBA00022553"/>
    </source>
</evidence>
<evidence type="ECO:0000259" key="12">
    <source>
        <dbReference type="Pfam" id="PF07730"/>
    </source>
</evidence>
<dbReference type="SUPFAM" id="SSF55874">
    <property type="entry name" value="ATPase domain of HSP90 chaperone/DNA topoisomerase II/histidine kinase"/>
    <property type="match status" value="1"/>
</dbReference>
<feature type="compositionally biased region" description="Basic and acidic residues" evidence="9">
    <location>
        <begin position="36"/>
        <end position="52"/>
    </location>
</feature>
<evidence type="ECO:0000313" key="13">
    <source>
        <dbReference type="EMBL" id="XDQ54820.1"/>
    </source>
</evidence>
<feature type="region of interest" description="Disordered" evidence="9">
    <location>
        <begin position="519"/>
        <end position="544"/>
    </location>
</feature>
<feature type="transmembrane region" description="Helical" evidence="10">
    <location>
        <begin position="262"/>
        <end position="281"/>
    </location>
</feature>
<feature type="transmembrane region" description="Helical" evidence="10">
    <location>
        <begin position="157"/>
        <end position="175"/>
    </location>
</feature>
<gene>
    <name evidence="13" type="ORF">AB5J53_25750</name>
</gene>
<dbReference type="EMBL" id="CP163443">
    <property type="protein sequence ID" value="XDQ54820.1"/>
    <property type="molecule type" value="Genomic_DNA"/>
</dbReference>
<dbReference type="Pfam" id="PF07730">
    <property type="entry name" value="HisKA_3"/>
    <property type="match status" value="1"/>
</dbReference>
<feature type="compositionally biased region" description="Low complexity" evidence="9">
    <location>
        <begin position="73"/>
        <end position="91"/>
    </location>
</feature>
<dbReference type="GO" id="GO:0046983">
    <property type="term" value="F:protein dimerization activity"/>
    <property type="evidence" value="ECO:0007669"/>
    <property type="project" value="InterPro"/>
</dbReference>
<keyword evidence="10" id="KW-0812">Transmembrane</keyword>
<feature type="transmembrane region" description="Helical" evidence="10">
    <location>
        <begin position="213"/>
        <end position="230"/>
    </location>
</feature>
<dbReference type="GO" id="GO:0005524">
    <property type="term" value="F:ATP binding"/>
    <property type="evidence" value="ECO:0007669"/>
    <property type="project" value="UniProtKB-KW"/>
</dbReference>
<evidence type="ECO:0000256" key="2">
    <source>
        <dbReference type="ARBA" id="ARBA00012438"/>
    </source>
</evidence>
<keyword evidence="8" id="KW-0902">Two-component regulatory system</keyword>
<evidence type="ECO:0000256" key="6">
    <source>
        <dbReference type="ARBA" id="ARBA00022777"/>
    </source>
</evidence>
<feature type="transmembrane region" description="Helical" evidence="10">
    <location>
        <begin position="182"/>
        <end position="201"/>
    </location>
</feature>
<keyword evidence="6 13" id="KW-0418">Kinase</keyword>
<dbReference type="CDD" id="cd16917">
    <property type="entry name" value="HATPase_UhpB-NarQ-NarX-like"/>
    <property type="match status" value="1"/>
</dbReference>
<proteinExistence type="predicted"/>
<evidence type="ECO:0000256" key="7">
    <source>
        <dbReference type="ARBA" id="ARBA00022840"/>
    </source>
</evidence>
<comment type="catalytic activity">
    <reaction evidence="1">
        <text>ATP + protein L-histidine = ADP + protein N-phospho-L-histidine.</text>
        <dbReference type="EC" id="2.7.13.3"/>
    </reaction>
</comment>
<evidence type="ECO:0000256" key="5">
    <source>
        <dbReference type="ARBA" id="ARBA00022741"/>
    </source>
</evidence>
<dbReference type="EC" id="2.7.13.3" evidence="2"/>